<dbReference type="PROSITE" id="PS01081">
    <property type="entry name" value="HTH_TETR_1"/>
    <property type="match status" value="1"/>
</dbReference>
<reference evidence="6 7" key="1">
    <citation type="submission" date="2016-08" db="EMBL/GenBank/DDBJ databases">
        <title>Genome sequence of Clavibacter michiganensis spp strain CFBP7494.</title>
        <authorList>
            <person name="Thapa S.P."/>
            <person name="Coaker G."/>
            <person name="Jacques M.-A."/>
        </authorList>
    </citation>
    <scope>NUCLEOTIDE SEQUENCE [LARGE SCALE GENOMIC DNA]</scope>
    <source>
        <strain evidence="6">CFBP7494</strain>
    </source>
</reference>
<evidence type="ECO:0000256" key="2">
    <source>
        <dbReference type="ARBA" id="ARBA00023125"/>
    </source>
</evidence>
<evidence type="ECO:0000313" key="7">
    <source>
        <dbReference type="Proteomes" id="UP000194837"/>
    </source>
</evidence>
<organism evidence="6 7">
    <name type="scientific">Clavibacter michiganensis</name>
    <dbReference type="NCBI Taxonomy" id="28447"/>
    <lineage>
        <taxon>Bacteria</taxon>
        <taxon>Bacillati</taxon>
        <taxon>Actinomycetota</taxon>
        <taxon>Actinomycetes</taxon>
        <taxon>Micrococcales</taxon>
        <taxon>Microbacteriaceae</taxon>
        <taxon>Clavibacter</taxon>
    </lineage>
</organism>
<dbReference type="GO" id="GO:0000976">
    <property type="term" value="F:transcription cis-regulatory region binding"/>
    <property type="evidence" value="ECO:0007669"/>
    <property type="project" value="TreeGrafter"/>
</dbReference>
<dbReference type="InterPro" id="IPR009057">
    <property type="entry name" value="Homeodomain-like_sf"/>
</dbReference>
<evidence type="ECO:0000313" key="6">
    <source>
        <dbReference type="EMBL" id="OUE20757.1"/>
    </source>
</evidence>
<gene>
    <name evidence="6" type="ORF">BFL34_01575</name>
</gene>
<keyword evidence="3" id="KW-0804">Transcription</keyword>
<dbReference type="PRINTS" id="PR00455">
    <property type="entry name" value="HTHTETR"/>
</dbReference>
<dbReference type="SUPFAM" id="SSF46689">
    <property type="entry name" value="Homeodomain-like"/>
    <property type="match status" value="1"/>
</dbReference>
<dbReference type="PANTHER" id="PTHR30055">
    <property type="entry name" value="HTH-TYPE TRANSCRIPTIONAL REGULATOR RUTR"/>
    <property type="match status" value="1"/>
</dbReference>
<sequence>MAERPADKEHRPPSLIERKQAAARTRIIDAADALFAERGFDGVSVTDIAERAEVGRTTFFRHFGDKSEVVFAKEQAMSAAIGDAASEPWNRDRPVDSLAGALRALEPLVIRLCEQATADPVAYERHERLLDAHEELRAREARKHQQMATGLAQVLVEHDAPPAIATTAAQLALACYASGRLLATAPGDLARRTRAAFRGTLAMGAASADG</sequence>
<dbReference type="PANTHER" id="PTHR30055:SF234">
    <property type="entry name" value="HTH-TYPE TRANSCRIPTIONAL REGULATOR BETI"/>
    <property type="match status" value="1"/>
</dbReference>
<dbReference type="Pfam" id="PF00440">
    <property type="entry name" value="TetR_N"/>
    <property type="match status" value="1"/>
</dbReference>
<accession>A0A251Y912</accession>
<dbReference type="PROSITE" id="PS50977">
    <property type="entry name" value="HTH_TETR_2"/>
    <property type="match status" value="1"/>
</dbReference>
<dbReference type="Proteomes" id="UP000194837">
    <property type="component" value="Unassembled WGS sequence"/>
</dbReference>
<feature type="DNA-binding region" description="H-T-H motif" evidence="4">
    <location>
        <begin position="44"/>
        <end position="63"/>
    </location>
</feature>
<protein>
    <submittedName>
        <fullName evidence="6">DNA-binding transcriptional repressor AcrR</fullName>
    </submittedName>
</protein>
<evidence type="ECO:0000256" key="4">
    <source>
        <dbReference type="PROSITE-ProRule" id="PRU00335"/>
    </source>
</evidence>
<dbReference type="InterPro" id="IPR050109">
    <property type="entry name" value="HTH-type_TetR-like_transc_reg"/>
</dbReference>
<feature type="domain" description="HTH tetR-type" evidence="5">
    <location>
        <begin position="21"/>
        <end position="81"/>
    </location>
</feature>
<dbReference type="InterPro" id="IPR023772">
    <property type="entry name" value="DNA-bd_HTH_TetR-type_CS"/>
</dbReference>
<dbReference type="AlphaFoldDB" id="A0A251Y912"/>
<dbReference type="InterPro" id="IPR001647">
    <property type="entry name" value="HTH_TetR"/>
</dbReference>
<evidence type="ECO:0000259" key="5">
    <source>
        <dbReference type="PROSITE" id="PS50977"/>
    </source>
</evidence>
<dbReference type="FunFam" id="1.10.10.60:FF:000141">
    <property type="entry name" value="TetR family transcriptional regulator"/>
    <property type="match status" value="1"/>
</dbReference>
<name>A0A251Y912_9MICO</name>
<keyword evidence="2 4" id="KW-0238">DNA-binding</keyword>
<dbReference type="GO" id="GO:0045892">
    <property type="term" value="P:negative regulation of DNA-templated transcription"/>
    <property type="evidence" value="ECO:0007669"/>
    <property type="project" value="UniProtKB-ARBA"/>
</dbReference>
<dbReference type="Gene3D" id="1.10.357.10">
    <property type="entry name" value="Tetracycline Repressor, domain 2"/>
    <property type="match status" value="1"/>
</dbReference>
<keyword evidence="1" id="KW-0805">Transcription regulation</keyword>
<dbReference type="RefSeq" id="WP_086521330.1">
    <property type="nucleotide sequence ID" value="NZ_MDJW01000008.1"/>
</dbReference>
<evidence type="ECO:0000256" key="1">
    <source>
        <dbReference type="ARBA" id="ARBA00023015"/>
    </source>
</evidence>
<comment type="caution">
    <text evidence="6">The sequence shown here is derived from an EMBL/GenBank/DDBJ whole genome shotgun (WGS) entry which is preliminary data.</text>
</comment>
<evidence type="ECO:0000256" key="3">
    <source>
        <dbReference type="ARBA" id="ARBA00023163"/>
    </source>
</evidence>
<dbReference type="EMBL" id="MDJW01000008">
    <property type="protein sequence ID" value="OUE20757.1"/>
    <property type="molecule type" value="Genomic_DNA"/>
</dbReference>
<proteinExistence type="predicted"/>
<dbReference type="GO" id="GO:0003700">
    <property type="term" value="F:DNA-binding transcription factor activity"/>
    <property type="evidence" value="ECO:0007669"/>
    <property type="project" value="TreeGrafter"/>
</dbReference>